<keyword evidence="2" id="KW-1133">Transmembrane helix</keyword>
<sequence length="184" mass="20815">MTTPPPTLCPDMIITSLHIAWVFQAVASFPTAFVLGGNVFDNLLYSYYLNVYRFITYTFNGLFASGILFIILVQWSLAKRGALNLRWTFLLEVSKAGIATIMWTWLLLDSIFYDPPYYTGHRDRRIAVAATSVVLILVLFYPTAVYAAYARKTDDGDHDQESARRVGRTAPTEDESTPLLTERV</sequence>
<evidence type="ECO:0008006" key="5">
    <source>
        <dbReference type="Google" id="ProtNLM"/>
    </source>
</evidence>
<feature type="region of interest" description="Disordered" evidence="1">
    <location>
        <begin position="155"/>
        <end position="184"/>
    </location>
</feature>
<reference evidence="3 4" key="1">
    <citation type="submission" date="2023-08" db="EMBL/GenBank/DDBJ databases">
        <title>Black Yeasts Isolated from many extreme environments.</title>
        <authorList>
            <person name="Coleine C."/>
            <person name="Stajich J.E."/>
            <person name="Selbmann L."/>
        </authorList>
    </citation>
    <scope>NUCLEOTIDE SEQUENCE [LARGE SCALE GENOMIC DNA]</scope>
    <source>
        <strain evidence="3 4">CCFEE 5792</strain>
    </source>
</reference>
<feature type="transmembrane region" description="Helical" evidence="2">
    <location>
        <begin position="54"/>
        <end position="75"/>
    </location>
</feature>
<keyword evidence="2" id="KW-0472">Membrane</keyword>
<feature type="transmembrane region" description="Helical" evidence="2">
    <location>
        <begin position="12"/>
        <end position="34"/>
    </location>
</feature>
<feature type="compositionally biased region" description="Basic and acidic residues" evidence="1">
    <location>
        <begin position="155"/>
        <end position="164"/>
    </location>
</feature>
<comment type="caution">
    <text evidence="3">The sequence shown here is derived from an EMBL/GenBank/DDBJ whole genome shotgun (WGS) entry which is preliminary data.</text>
</comment>
<protein>
    <recommendedName>
        <fullName evidence="5">Integral membrane protein</fullName>
    </recommendedName>
</protein>
<evidence type="ECO:0000313" key="3">
    <source>
        <dbReference type="EMBL" id="KAK5060251.1"/>
    </source>
</evidence>
<dbReference type="Proteomes" id="UP001358417">
    <property type="component" value="Unassembled WGS sequence"/>
</dbReference>
<dbReference type="EMBL" id="JAVRRD010000004">
    <property type="protein sequence ID" value="KAK5060251.1"/>
    <property type="molecule type" value="Genomic_DNA"/>
</dbReference>
<evidence type="ECO:0000256" key="1">
    <source>
        <dbReference type="SAM" id="MobiDB-lite"/>
    </source>
</evidence>
<name>A0AAV9NPE6_9EURO</name>
<keyword evidence="2" id="KW-0812">Transmembrane</keyword>
<evidence type="ECO:0000256" key="2">
    <source>
        <dbReference type="SAM" id="Phobius"/>
    </source>
</evidence>
<proteinExistence type="predicted"/>
<feature type="transmembrane region" description="Helical" evidence="2">
    <location>
        <begin position="87"/>
        <end position="106"/>
    </location>
</feature>
<gene>
    <name evidence="3" type="ORF">LTR84_010136</name>
</gene>
<organism evidence="3 4">
    <name type="scientific">Exophiala bonariae</name>
    <dbReference type="NCBI Taxonomy" id="1690606"/>
    <lineage>
        <taxon>Eukaryota</taxon>
        <taxon>Fungi</taxon>
        <taxon>Dikarya</taxon>
        <taxon>Ascomycota</taxon>
        <taxon>Pezizomycotina</taxon>
        <taxon>Eurotiomycetes</taxon>
        <taxon>Chaetothyriomycetidae</taxon>
        <taxon>Chaetothyriales</taxon>
        <taxon>Herpotrichiellaceae</taxon>
        <taxon>Exophiala</taxon>
    </lineage>
</organism>
<dbReference type="GeneID" id="89978294"/>
<feature type="transmembrane region" description="Helical" evidence="2">
    <location>
        <begin position="126"/>
        <end position="149"/>
    </location>
</feature>
<keyword evidence="4" id="KW-1185">Reference proteome</keyword>
<dbReference type="RefSeq" id="XP_064710072.1">
    <property type="nucleotide sequence ID" value="XM_064853673.1"/>
</dbReference>
<accession>A0AAV9NPE6</accession>
<dbReference type="AlphaFoldDB" id="A0AAV9NPE6"/>
<evidence type="ECO:0000313" key="4">
    <source>
        <dbReference type="Proteomes" id="UP001358417"/>
    </source>
</evidence>